<dbReference type="Pfam" id="PF13417">
    <property type="entry name" value="GST_N_3"/>
    <property type="match status" value="1"/>
</dbReference>
<evidence type="ECO:0000259" key="1">
    <source>
        <dbReference type="Pfam" id="PF13417"/>
    </source>
</evidence>
<evidence type="ECO:0008006" key="5">
    <source>
        <dbReference type="Google" id="ProtNLM"/>
    </source>
</evidence>
<accession>A0A7S9KU81</accession>
<dbReference type="SUPFAM" id="SSF47616">
    <property type="entry name" value="GST C-terminal domain-like"/>
    <property type="match status" value="1"/>
</dbReference>
<dbReference type="InterPro" id="IPR036249">
    <property type="entry name" value="Thioredoxin-like_sf"/>
</dbReference>
<reference evidence="3 4" key="1">
    <citation type="journal article" date="2018" name="PLoS Genet.">
        <title>Repeat elements organise 3D genome structure and mediate transcription in the filamentous fungus Epichloe festucae.</title>
        <authorList>
            <person name="Winter D.J."/>
            <person name="Ganley A.R.D."/>
            <person name="Young C.A."/>
            <person name="Liachko I."/>
            <person name="Schardl C.L."/>
            <person name="Dupont P.Y."/>
            <person name="Berry D."/>
            <person name="Ram A."/>
            <person name="Scott B."/>
            <person name="Cox M.P."/>
        </authorList>
    </citation>
    <scope>NUCLEOTIDE SEQUENCE [LARGE SCALE GENOMIC DNA]</scope>
    <source>
        <strain evidence="3 4">Fl1</strain>
    </source>
</reference>
<dbReference type="InterPro" id="IPR036282">
    <property type="entry name" value="Glutathione-S-Trfase_C_sf"/>
</dbReference>
<dbReference type="CDD" id="cd00299">
    <property type="entry name" value="GST_C_family"/>
    <property type="match status" value="1"/>
</dbReference>
<organism evidence="3 4">
    <name type="scientific">Epichloe festucae (strain Fl1)</name>
    <dbReference type="NCBI Taxonomy" id="877507"/>
    <lineage>
        <taxon>Eukaryota</taxon>
        <taxon>Fungi</taxon>
        <taxon>Dikarya</taxon>
        <taxon>Ascomycota</taxon>
        <taxon>Pezizomycotina</taxon>
        <taxon>Sordariomycetes</taxon>
        <taxon>Hypocreomycetidae</taxon>
        <taxon>Hypocreales</taxon>
        <taxon>Clavicipitaceae</taxon>
        <taxon>Epichloe</taxon>
    </lineage>
</organism>
<feature type="domain" description="DUF7962" evidence="2">
    <location>
        <begin position="112"/>
        <end position="232"/>
    </location>
</feature>
<name>A0A7S9KU81_EPIFF</name>
<dbReference type="Proteomes" id="UP000594364">
    <property type="component" value="Chromosome 4"/>
</dbReference>
<dbReference type="OrthoDB" id="202840at2759"/>
<dbReference type="InterPro" id="IPR004045">
    <property type="entry name" value="Glutathione_S-Trfase_N"/>
</dbReference>
<keyword evidence="4" id="KW-1185">Reference proteome</keyword>
<proteinExistence type="predicted"/>
<dbReference type="Pfam" id="PF25907">
    <property type="entry name" value="DUF7962"/>
    <property type="match status" value="1"/>
</dbReference>
<dbReference type="Gene3D" id="3.40.30.110">
    <property type="match status" value="2"/>
</dbReference>
<evidence type="ECO:0000313" key="3">
    <source>
        <dbReference type="EMBL" id="QPH04322.1"/>
    </source>
</evidence>
<protein>
    <recommendedName>
        <fullName evidence="5">GST N-terminal domain-containing protein</fullName>
    </recommendedName>
</protein>
<dbReference type="InterPro" id="IPR058268">
    <property type="entry name" value="DUF7962"/>
</dbReference>
<dbReference type="EMBL" id="CP031388">
    <property type="protein sequence ID" value="QPH04322.1"/>
    <property type="molecule type" value="Genomic_DNA"/>
</dbReference>
<sequence length="334" mass="37105">MAEDEIVLYHYAYSPYARRIIWYLALRGIPYVQCNQPPVMPRPDVARLGIGYRRIPILAIGRDIYLDTRLQLQKLEKLDTSAPRLGSASAEHRAIERLLSNLINDAGIFHWAAALLPASLPLLQDPKFQKDREDFTGAEAKRTPERDARVQPVALREIASVFHFLEGTLLADGREWVLGTPSPGLADIEAVWPLHWLAGVPGALPGDKFSPEVYPRVYAWIDRFDKAVQEARRKAGRQGRVKGEEASRSIVGSGYHDEEVDVDATDFEAVSLGLARGDEVLVGPTDMGSSGKDVGRLVGLSDEEVVYETRGEDGVVRVHAPRHGFRVRRNGGKL</sequence>
<evidence type="ECO:0000259" key="2">
    <source>
        <dbReference type="Pfam" id="PF25907"/>
    </source>
</evidence>
<feature type="domain" description="GST N-terminal" evidence="1">
    <location>
        <begin position="8"/>
        <end position="78"/>
    </location>
</feature>
<dbReference type="AlphaFoldDB" id="A0A7S9KU81"/>
<dbReference type="SUPFAM" id="SSF52833">
    <property type="entry name" value="Thioredoxin-like"/>
    <property type="match status" value="1"/>
</dbReference>
<evidence type="ECO:0000313" key="4">
    <source>
        <dbReference type="Proteomes" id="UP000594364"/>
    </source>
</evidence>
<gene>
    <name evidence="3" type="ORF">C2857_001232</name>
</gene>
<dbReference type="CDD" id="cd00570">
    <property type="entry name" value="GST_N_family"/>
    <property type="match status" value="1"/>
</dbReference>